<dbReference type="Proteomes" id="UP001642720">
    <property type="component" value="Unassembled WGS sequence"/>
</dbReference>
<feature type="transmembrane region" description="Helical" evidence="7">
    <location>
        <begin position="221"/>
        <end position="239"/>
    </location>
</feature>
<dbReference type="PANTHER" id="PTHR10165">
    <property type="entry name" value="LIPID PHOSPHATE PHOSPHATASE"/>
    <property type="match status" value="1"/>
</dbReference>
<feature type="region of interest" description="Disordered" evidence="6">
    <location>
        <begin position="1"/>
        <end position="38"/>
    </location>
</feature>
<accession>A0ABY2GTB2</accession>
<dbReference type="Gene3D" id="1.20.144.10">
    <property type="entry name" value="Phosphatidic acid phosphatase type 2/haloperoxidase"/>
    <property type="match status" value="1"/>
</dbReference>
<dbReference type="GeneID" id="300580918"/>
<dbReference type="EMBL" id="PPTA01000017">
    <property type="protein sequence ID" value="TFA98870.1"/>
    <property type="molecule type" value="Genomic_DNA"/>
</dbReference>
<keyword evidence="3 7" id="KW-0812">Transmembrane</keyword>
<comment type="subcellular location">
    <subcellularLocation>
        <location evidence="1">Membrane</location>
        <topology evidence="1">Multi-pass membrane protein</topology>
    </subcellularLocation>
</comment>
<feature type="transmembrane region" description="Helical" evidence="7">
    <location>
        <begin position="111"/>
        <end position="133"/>
    </location>
</feature>
<evidence type="ECO:0000256" key="7">
    <source>
        <dbReference type="SAM" id="Phobius"/>
    </source>
</evidence>
<dbReference type="InterPro" id="IPR036938">
    <property type="entry name" value="PAP2/HPO_sf"/>
</dbReference>
<evidence type="ECO:0000259" key="8">
    <source>
        <dbReference type="SMART" id="SM00014"/>
    </source>
</evidence>
<feature type="transmembrane region" description="Helical" evidence="7">
    <location>
        <begin position="251"/>
        <end position="273"/>
    </location>
</feature>
<feature type="compositionally biased region" description="Basic residues" evidence="6">
    <location>
        <begin position="1"/>
        <end position="10"/>
    </location>
</feature>
<evidence type="ECO:0000256" key="5">
    <source>
        <dbReference type="ARBA" id="ARBA00023136"/>
    </source>
</evidence>
<comment type="similarity">
    <text evidence="2">Belongs to the PA-phosphatase related phosphoesterase family.</text>
</comment>
<dbReference type="InterPro" id="IPR000326">
    <property type="entry name" value="PAP2/HPO"/>
</dbReference>
<dbReference type="PANTHER" id="PTHR10165:SF84">
    <property type="entry name" value="PHOSPHATIDIC ACID PHOSPHATASE BETA"/>
    <property type="match status" value="1"/>
</dbReference>
<evidence type="ECO:0000256" key="3">
    <source>
        <dbReference type="ARBA" id="ARBA00022692"/>
    </source>
</evidence>
<dbReference type="SMART" id="SM00014">
    <property type="entry name" value="acidPPc"/>
    <property type="match status" value="1"/>
</dbReference>
<sequence length="406" mass="43854">MALFGHRARAPARPAAAGDNTTAPTTKRRWGFGGNGGGGNQPATYSMATRPRFGQWLKVTWLDILTMVAMGAIGLGVYEAKPAPTRSFPVTFSDGEIVWPEFGYPLRKEIIPIWLAAFLAAVIPIVVILLMQIRIRSFWDVNNGVIGLLYALICAAVFQVFCKWLIGGLRPHFLDVCKPDMSRVTTSGLDRVGFQQIYFTRDICTGDPDQIDDSLESFPSGHTTAAFAGFVYLSLYLNAKLKVFANYHPAMWKLIAVYAPILGATLIGGALTIDEFHNWYDVFAGAVIGTVMAFSAYRMLYASVWDWRFNHIPLNRGVAFPYTVGNGDLFDATFTRRVGWGTESFAGAGAGYGAGAGAGGVNGMNGGKYEAGYGNGYHNGAGYHNGGGPAVPTRAAGGQHYPEQMV</sequence>
<dbReference type="CDD" id="cd03390">
    <property type="entry name" value="PAP2_containing_1_like"/>
    <property type="match status" value="1"/>
</dbReference>
<feature type="domain" description="Phosphatidic acid phosphatase type 2/haloperoxidase" evidence="8">
    <location>
        <begin position="146"/>
        <end position="297"/>
    </location>
</feature>
<comment type="caution">
    <text evidence="9">The sequence shown here is derived from an EMBL/GenBank/DDBJ whole genome shotgun (WGS) entry which is preliminary data.</text>
</comment>
<dbReference type="RefSeq" id="XP_073555072.1">
    <property type="nucleotide sequence ID" value="XM_073706468.1"/>
</dbReference>
<dbReference type="SUPFAM" id="SSF48317">
    <property type="entry name" value="Acid phosphatase/Vanadium-dependent haloperoxidase"/>
    <property type="match status" value="1"/>
</dbReference>
<protein>
    <submittedName>
        <fullName evidence="9">Lipid phosphate phosphatase 1</fullName>
    </submittedName>
</protein>
<name>A0ABY2GTB2_9HYPO</name>
<feature type="transmembrane region" description="Helical" evidence="7">
    <location>
        <begin position="145"/>
        <end position="166"/>
    </location>
</feature>
<feature type="transmembrane region" description="Helical" evidence="7">
    <location>
        <begin position="59"/>
        <end position="78"/>
    </location>
</feature>
<gene>
    <name evidence="9" type="ORF">CCMA1212_009383</name>
</gene>
<evidence type="ECO:0000313" key="9">
    <source>
        <dbReference type="EMBL" id="TFA98870.1"/>
    </source>
</evidence>
<keyword evidence="10" id="KW-1185">Reference proteome</keyword>
<evidence type="ECO:0000256" key="1">
    <source>
        <dbReference type="ARBA" id="ARBA00004141"/>
    </source>
</evidence>
<proteinExistence type="inferred from homology"/>
<feature type="transmembrane region" description="Helical" evidence="7">
    <location>
        <begin position="279"/>
        <end position="300"/>
    </location>
</feature>
<keyword evidence="5 7" id="KW-0472">Membrane</keyword>
<reference evidence="9 10" key="1">
    <citation type="submission" date="2018-01" db="EMBL/GenBank/DDBJ databases">
        <title>Genome characterization of the sugarcane-associated fungus Trichoderma ghanense CCMA-1212 and their application in lignocelulose bioconversion.</title>
        <authorList>
            <person name="Steindorff A.S."/>
            <person name="Mendes T.D."/>
            <person name="Vilela E.S.D."/>
            <person name="Rodrigues D.S."/>
            <person name="Formighieri E.F."/>
            <person name="Melo I.S."/>
            <person name="Favaro L.C.L."/>
        </authorList>
    </citation>
    <scope>NUCLEOTIDE SEQUENCE [LARGE SCALE GENOMIC DNA]</scope>
    <source>
        <strain evidence="9 10">CCMA-1212</strain>
    </source>
</reference>
<evidence type="ECO:0000256" key="6">
    <source>
        <dbReference type="SAM" id="MobiDB-lite"/>
    </source>
</evidence>
<keyword evidence="4 7" id="KW-1133">Transmembrane helix</keyword>
<evidence type="ECO:0000313" key="10">
    <source>
        <dbReference type="Proteomes" id="UP001642720"/>
    </source>
</evidence>
<evidence type="ECO:0000256" key="2">
    <source>
        <dbReference type="ARBA" id="ARBA00008816"/>
    </source>
</evidence>
<evidence type="ECO:0000256" key="4">
    <source>
        <dbReference type="ARBA" id="ARBA00022989"/>
    </source>
</evidence>
<dbReference type="Pfam" id="PF01569">
    <property type="entry name" value="PAP2"/>
    <property type="match status" value="1"/>
</dbReference>
<dbReference type="InterPro" id="IPR043216">
    <property type="entry name" value="PAP-like"/>
</dbReference>
<organism evidence="9 10">
    <name type="scientific">Trichoderma ghanense</name>
    <dbReference type="NCBI Taxonomy" id="65468"/>
    <lineage>
        <taxon>Eukaryota</taxon>
        <taxon>Fungi</taxon>
        <taxon>Dikarya</taxon>
        <taxon>Ascomycota</taxon>
        <taxon>Pezizomycotina</taxon>
        <taxon>Sordariomycetes</taxon>
        <taxon>Hypocreomycetidae</taxon>
        <taxon>Hypocreales</taxon>
        <taxon>Hypocreaceae</taxon>
        <taxon>Trichoderma</taxon>
    </lineage>
</organism>